<keyword evidence="3" id="KW-1185">Reference proteome</keyword>
<dbReference type="SUPFAM" id="SSF51735">
    <property type="entry name" value="NAD(P)-binding Rossmann-fold domains"/>
    <property type="match status" value="1"/>
</dbReference>
<evidence type="ECO:0000313" key="2">
    <source>
        <dbReference type="EMBL" id="MBB3038081.1"/>
    </source>
</evidence>
<reference evidence="2 3" key="1">
    <citation type="submission" date="2020-08" db="EMBL/GenBank/DDBJ databases">
        <title>Sequencing the genomes of 1000 actinobacteria strains.</title>
        <authorList>
            <person name="Klenk H.-P."/>
        </authorList>
    </citation>
    <scope>NUCLEOTIDE SEQUENCE [LARGE SCALE GENOMIC DNA]</scope>
    <source>
        <strain evidence="2 3">DSM 45258</strain>
    </source>
</reference>
<keyword evidence="1" id="KW-0812">Transmembrane</keyword>
<dbReference type="InterPro" id="IPR036291">
    <property type="entry name" value="NAD(P)-bd_dom_sf"/>
</dbReference>
<dbReference type="Gene3D" id="3.40.50.720">
    <property type="entry name" value="NAD(P)-binding Rossmann-like Domain"/>
    <property type="match status" value="1"/>
</dbReference>
<evidence type="ECO:0000256" key="1">
    <source>
        <dbReference type="SAM" id="Phobius"/>
    </source>
</evidence>
<keyword evidence="1" id="KW-1133">Transmembrane helix</keyword>
<dbReference type="AlphaFoldDB" id="A0A839RQD7"/>
<comment type="caution">
    <text evidence="2">The sequence shown here is derived from an EMBL/GenBank/DDBJ whole genome shotgun (WGS) entry which is preliminary data.</text>
</comment>
<dbReference type="Proteomes" id="UP000567922">
    <property type="component" value="Unassembled WGS sequence"/>
</dbReference>
<accession>A0A839RQD7</accession>
<feature type="transmembrane region" description="Helical" evidence="1">
    <location>
        <begin position="65"/>
        <end position="84"/>
    </location>
</feature>
<evidence type="ECO:0000313" key="3">
    <source>
        <dbReference type="Proteomes" id="UP000567922"/>
    </source>
</evidence>
<dbReference type="EMBL" id="JACHWS010000002">
    <property type="protein sequence ID" value="MBB3038081.1"/>
    <property type="molecule type" value="Genomic_DNA"/>
</dbReference>
<proteinExistence type="predicted"/>
<dbReference type="RefSeq" id="WP_157095032.1">
    <property type="nucleotide sequence ID" value="NZ_BDDI01000006.1"/>
</dbReference>
<keyword evidence="1" id="KW-0472">Membrane</keyword>
<name>A0A839RQD7_9ACTN</name>
<dbReference type="OrthoDB" id="9785826at2"/>
<organism evidence="2 3">
    <name type="scientific">Hoyosella altamirensis</name>
    <dbReference type="NCBI Taxonomy" id="616997"/>
    <lineage>
        <taxon>Bacteria</taxon>
        <taxon>Bacillati</taxon>
        <taxon>Actinomycetota</taxon>
        <taxon>Actinomycetes</taxon>
        <taxon>Mycobacteriales</taxon>
        <taxon>Hoyosellaceae</taxon>
        <taxon>Hoyosella</taxon>
    </lineage>
</organism>
<gene>
    <name evidence="2" type="ORF">FHU29_002530</name>
</gene>
<sequence>MPLMFAVICPGLEDVVIGDLLDLDQTRALAEQINALGEFDIIIHNAGEYGLTDSEILNANSLSQYWTVFGVVILAAIGGGILYVRRRTRQDGADDA</sequence>
<protein>
    <submittedName>
        <fullName evidence="2">NAD(P)-dependent dehydrogenase (Short-subunit alcohol dehydrogenase family)</fullName>
    </submittedName>
</protein>